<dbReference type="Proteomes" id="UP001283361">
    <property type="component" value="Unassembled WGS sequence"/>
</dbReference>
<dbReference type="InterPro" id="IPR029058">
    <property type="entry name" value="AB_hydrolase_fold"/>
</dbReference>
<evidence type="ECO:0000259" key="2">
    <source>
        <dbReference type="Pfam" id="PF12695"/>
    </source>
</evidence>
<protein>
    <recommendedName>
        <fullName evidence="2">Alpha/beta hydrolase fold-5 domain-containing protein</fullName>
    </recommendedName>
</protein>
<dbReference type="AlphaFoldDB" id="A0AAE1DCZ2"/>
<name>A0AAE1DCZ2_9GAST</name>
<evidence type="ECO:0000256" key="1">
    <source>
        <dbReference type="SAM" id="Phobius"/>
    </source>
</evidence>
<keyword evidence="4" id="KW-1185">Reference proteome</keyword>
<dbReference type="GO" id="GO:0016787">
    <property type="term" value="F:hydrolase activity"/>
    <property type="evidence" value="ECO:0007669"/>
    <property type="project" value="InterPro"/>
</dbReference>
<comment type="caution">
    <text evidence="3">The sequence shown here is derived from an EMBL/GenBank/DDBJ whole genome shotgun (WGS) entry which is preliminary data.</text>
</comment>
<dbReference type="Pfam" id="PF12695">
    <property type="entry name" value="Abhydrolase_5"/>
    <property type="match status" value="1"/>
</dbReference>
<keyword evidence="1" id="KW-0472">Membrane</keyword>
<evidence type="ECO:0000313" key="3">
    <source>
        <dbReference type="EMBL" id="KAK3765420.1"/>
    </source>
</evidence>
<accession>A0AAE1DCZ2</accession>
<organism evidence="3 4">
    <name type="scientific">Elysia crispata</name>
    <name type="common">lettuce slug</name>
    <dbReference type="NCBI Taxonomy" id="231223"/>
    <lineage>
        <taxon>Eukaryota</taxon>
        <taxon>Metazoa</taxon>
        <taxon>Spiralia</taxon>
        <taxon>Lophotrochozoa</taxon>
        <taxon>Mollusca</taxon>
        <taxon>Gastropoda</taxon>
        <taxon>Heterobranchia</taxon>
        <taxon>Euthyneura</taxon>
        <taxon>Panpulmonata</taxon>
        <taxon>Sacoglossa</taxon>
        <taxon>Placobranchoidea</taxon>
        <taxon>Plakobranchidae</taxon>
        <taxon>Elysia</taxon>
    </lineage>
</organism>
<keyword evidence="1" id="KW-0812">Transmembrane</keyword>
<feature type="transmembrane region" description="Helical" evidence="1">
    <location>
        <begin position="23"/>
        <end position="45"/>
    </location>
</feature>
<reference evidence="3" key="1">
    <citation type="journal article" date="2023" name="G3 (Bethesda)">
        <title>A reference genome for the long-term kleptoplast-retaining sea slug Elysia crispata morphotype clarki.</title>
        <authorList>
            <person name="Eastman K.E."/>
            <person name="Pendleton A.L."/>
            <person name="Shaikh M.A."/>
            <person name="Suttiyut T."/>
            <person name="Ogas R."/>
            <person name="Tomko P."/>
            <person name="Gavelis G."/>
            <person name="Widhalm J.R."/>
            <person name="Wisecaver J.H."/>
        </authorList>
    </citation>
    <scope>NUCLEOTIDE SEQUENCE</scope>
    <source>
        <strain evidence="3">ECLA1</strain>
    </source>
</reference>
<feature type="domain" description="Alpha/beta hydrolase fold-5" evidence="2">
    <location>
        <begin position="601"/>
        <end position="716"/>
    </location>
</feature>
<dbReference type="InterPro" id="IPR029059">
    <property type="entry name" value="AB_hydrolase_5"/>
</dbReference>
<dbReference type="Gene3D" id="3.40.50.1820">
    <property type="entry name" value="alpha/beta hydrolase"/>
    <property type="match status" value="1"/>
</dbReference>
<keyword evidence="1" id="KW-1133">Transmembrane helix</keyword>
<dbReference type="EMBL" id="JAWDGP010004303">
    <property type="protein sequence ID" value="KAK3765420.1"/>
    <property type="molecule type" value="Genomic_DNA"/>
</dbReference>
<dbReference type="SUPFAM" id="SSF53474">
    <property type="entry name" value="alpha/beta-Hydrolases"/>
    <property type="match status" value="2"/>
</dbReference>
<evidence type="ECO:0000313" key="4">
    <source>
        <dbReference type="Proteomes" id="UP001283361"/>
    </source>
</evidence>
<proteinExistence type="predicted"/>
<gene>
    <name evidence="3" type="ORF">RRG08_066968</name>
</gene>
<sequence length="992" mass="110214">MAVEHTGFSTVSGQYTMSGITRFLVFILTIAVLFTGSTAVMTIILKPIRSTGIEIGLIFIPEAGVDGHKYIETARTIQESSDLRVWVALTVRYDSDVVNAQEVGTAISLAIGELQQAGMTSAFYVGVGHGIGGTFLYDFASEQNLKALVLMGSTIYRPSQLASPEIPVLTLAAELDGVTRITRVVEQYEKLTVGVPNFFPGIYRTPIIIINGANHAQFASGKASSFFRKSKDLAPEFSEDKAHCVIGKYVHHFLTVTFSPISLDIGESYDQLLNAFLKTVTKLQPFLEIKKLDINGDKSMWTILAQERFAGEYKDKVSISNKIVQNPWFFGARASITYNHDHVILGTTALVDETKSDRESPLEVNMKLVSKNALWKYFDGQNDTALRSEPNTCGSLNRFALYLALAVSTDAARERYYSRGRPIIFEEDAMRGMNILWAPSPLQMWEDEYGLHVRSVAMVTATEHYCKVMSLYRAMEWVNVDSLRVFTYHGRPKWTLKETALSPLCISEIFTKMPRTTRFLEAVLAGLCFLTATEAVTTTILEPIRSTGDEVGLIFIPEIFYDGQMYNKTAQAIQESSDLRVWVALTGDYLFDLTNAAGIQMVIQQAIAEFQQAGMTSGHYVGVGHGVGGNLLEGFATGSNLTALVLMGSTLSRKTQLSRFPIPVLTLAAELDGVTRITRVVKEFEKLSTETTSFFQGLYRNPVLLVEGANHAQFSSGKIKTKTHTPNDLAADISEQQAHSLIGKYVNDFLTVTFSSVDSQVGNSLTQLMEAFLKSARIFQPFLDTERLDTDGKESMWTVLAQKSFAGEYSSRVAISNEVQVNPWFFSKQPSITSNNDSLIVGTTSLVHGAAKSDALQYRSAIESPLEIDMKLVSKDAIWKAFAGKHNVALRSEPNTCKSLNRFALYLALAVSTDAARKRYYARGRQIIFEEDAMRGYYILWAPSPLQMWEDKDGLHVRSVALVTDTEHYCKVMSPYRAMEWVNIDSLRADPK</sequence>